<comment type="caution">
    <text evidence="1">The sequence shown here is derived from an EMBL/GenBank/DDBJ whole genome shotgun (WGS) entry which is preliminary data.</text>
</comment>
<protein>
    <submittedName>
        <fullName evidence="1">Uncharacterized protein</fullName>
    </submittedName>
</protein>
<evidence type="ECO:0000313" key="2">
    <source>
        <dbReference type="Proteomes" id="UP001605036"/>
    </source>
</evidence>
<reference evidence="1 2" key="1">
    <citation type="submission" date="2024-09" db="EMBL/GenBank/DDBJ databases">
        <title>Chromosome-scale assembly of Riccia fluitans.</title>
        <authorList>
            <person name="Paukszto L."/>
            <person name="Sawicki J."/>
            <person name="Karawczyk K."/>
            <person name="Piernik-Szablinska J."/>
            <person name="Szczecinska M."/>
            <person name="Mazdziarz M."/>
        </authorList>
    </citation>
    <scope>NUCLEOTIDE SEQUENCE [LARGE SCALE GENOMIC DNA]</scope>
    <source>
        <strain evidence="1">Rf_01</strain>
        <tissue evidence="1">Aerial parts of the thallus</tissue>
    </source>
</reference>
<proteinExistence type="predicted"/>
<evidence type="ECO:0000313" key="1">
    <source>
        <dbReference type="EMBL" id="KAL2612501.1"/>
    </source>
</evidence>
<dbReference type="SUPFAM" id="SSF50814">
    <property type="entry name" value="Lipocalins"/>
    <property type="match status" value="1"/>
</dbReference>
<dbReference type="AlphaFoldDB" id="A0ABD1XU74"/>
<accession>A0ABD1XU74</accession>
<dbReference type="Pfam" id="PF05870">
    <property type="entry name" value="PA_decarbox"/>
    <property type="match status" value="1"/>
</dbReference>
<dbReference type="InterPro" id="IPR012674">
    <property type="entry name" value="Calycin"/>
</dbReference>
<organism evidence="1 2">
    <name type="scientific">Riccia fluitans</name>
    <dbReference type="NCBI Taxonomy" id="41844"/>
    <lineage>
        <taxon>Eukaryota</taxon>
        <taxon>Viridiplantae</taxon>
        <taxon>Streptophyta</taxon>
        <taxon>Embryophyta</taxon>
        <taxon>Marchantiophyta</taxon>
        <taxon>Marchantiopsida</taxon>
        <taxon>Marchantiidae</taxon>
        <taxon>Marchantiales</taxon>
        <taxon>Ricciaceae</taxon>
        <taxon>Riccia</taxon>
    </lineage>
</organism>
<keyword evidence="2" id="KW-1185">Reference proteome</keyword>
<dbReference type="InterPro" id="IPR008729">
    <property type="entry name" value="PA_de_COase"/>
</dbReference>
<name>A0ABD1XU74_9MARC</name>
<dbReference type="EMBL" id="JBHFFA010000007">
    <property type="protein sequence ID" value="KAL2612501.1"/>
    <property type="molecule type" value="Genomic_DNA"/>
</dbReference>
<gene>
    <name evidence="1" type="ORF">R1flu_024193</name>
</gene>
<dbReference type="Proteomes" id="UP001605036">
    <property type="component" value="Unassembled WGS sequence"/>
</dbReference>
<sequence length="139" mass="15503">MVHQETTPNSVSRTHDVTKITGERLLPELDPASVRVKNQRVNIPLFSSSSAGAAVTLSTNLDARQHHGVIYFPWWVHLNGSQMALFQHHHLREMMRLRDSGSIVANEFADLWILVDDIGVDNEDGISLSPSPTEFAPHS</sequence>
<dbReference type="Gene3D" id="2.40.128.20">
    <property type="match status" value="1"/>
</dbReference>